<reference evidence="7 8" key="1">
    <citation type="submission" date="2019-03" db="EMBL/GenBank/DDBJ databases">
        <authorList>
            <person name="Nijsse B."/>
        </authorList>
    </citation>
    <scope>NUCLEOTIDE SEQUENCE [LARGE SCALE GENOMIC DNA]</scope>
    <source>
        <strain evidence="7">Desulfoluna butyratoxydans MSL71</strain>
    </source>
</reference>
<evidence type="ECO:0000259" key="6">
    <source>
        <dbReference type="Pfam" id="PF25989"/>
    </source>
</evidence>
<evidence type="ECO:0000259" key="5">
    <source>
        <dbReference type="Pfam" id="PF25954"/>
    </source>
</evidence>
<feature type="domain" description="YknX-like C-terminal permuted SH3-like" evidence="6">
    <location>
        <begin position="300"/>
        <end position="368"/>
    </location>
</feature>
<feature type="coiled-coil region" evidence="2">
    <location>
        <begin position="144"/>
        <end position="178"/>
    </location>
</feature>
<dbReference type="InterPro" id="IPR058625">
    <property type="entry name" value="MdtA-like_BSH"/>
</dbReference>
<feature type="domain" description="CusB-like beta-barrel" evidence="5">
    <location>
        <begin position="220"/>
        <end position="293"/>
    </location>
</feature>
<keyword evidence="3" id="KW-1133">Transmembrane helix</keyword>
<dbReference type="PANTHER" id="PTHR30469">
    <property type="entry name" value="MULTIDRUG RESISTANCE PROTEIN MDTA"/>
    <property type="match status" value="1"/>
</dbReference>
<proteinExistence type="inferred from homology"/>
<protein>
    <submittedName>
        <fullName evidence="7">Rnd efflux pump membrane fusion protein</fullName>
    </submittedName>
</protein>
<dbReference type="AlphaFoldDB" id="A0A4U8YNP4"/>
<feature type="transmembrane region" description="Helical" evidence="3">
    <location>
        <begin position="20"/>
        <end position="40"/>
    </location>
</feature>
<keyword evidence="8" id="KW-1185">Reference proteome</keyword>
<keyword evidence="3" id="KW-0472">Membrane</keyword>
<evidence type="ECO:0000256" key="3">
    <source>
        <dbReference type="SAM" id="Phobius"/>
    </source>
</evidence>
<dbReference type="InterPro" id="IPR006143">
    <property type="entry name" value="RND_pump_MFP"/>
</dbReference>
<name>A0A4U8YNP4_9BACT</name>
<evidence type="ECO:0000313" key="7">
    <source>
        <dbReference type="EMBL" id="VFQ45244.1"/>
    </source>
</evidence>
<dbReference type="Gene3D" id="2.40.50.100">
    <property type="match status" value="1"/>
</dbReference>
<dbReference type="InterPro" id="IPR058792">
    <property type="entry name" value="Beta-barrel_RND_2"/>
</dbReference>
<dbReference type="EMBL" id="CAADHO010000005">
    <property type="protein sequence ID" value="VFQ45244.1"/>
    <property type="molecule type" value="Genomic_DNA"/>
</dbReference>
<evidence type="ECO:0000256" key="1">
    <source>
        <dbReference type="ARBA" id="ARBA00009477"/>
    </source>
</evidence>
<dbReference type="NCBIfam" id="TIGR01730">
    <property type="entry name" value="RND_mfp"/>
    <property type="match status" value="1"/>
</dbReference>
<evidence type="ECO:0000256" key="2">
    <source>
        <dbReference type="SAM" id="Coils"/>
    </source>
</evidence>
<keyword evidence="2" id="KW-0175">Coiled coil</keyword>
<dbReference type="GO" id="GO:0015562">
    <property type="term" value="F:efflux transmembrane transporter activity"/>
    <property type="evidence" value="ECO:0007669"/>
    <property type="project" value="TreeGrafter"/>
</dbReference>
<dbReference type="Gene3D" id="2.40.30.170">
    <property type="match status" value="1"/>
</dbReference>
<sequence>MTPKPPHPPFAKKALAACAAWWPVFLLFVVLLGLYITAAIKAEAVAKARRDQRKEGQPPVNVVTLTLAPTVIRDRVTLPGEVRANQELLVPSEVSAVLVKKTREEGEAVKAGDILAQLDTSRFAARHQAATASFESARATARRLTNLNRTNLATQSDLDQAEAALEEARSVLTATRLDLDKCQIKAPFSGYLDAYLIDKGAFVTAGSPICKLVDLNPVKIRVGIPESDVRHIRTMASFSVSIDALKGTTISGGRVLRLARSAGNMARLYDLDLLFPNDEGLLIPDMFARVDLVKKIREKALVVPLYALITRKDAQVVFLEQEGIATAREVTTGIQEGWMVEVTSGLASGDKVIVVGQRSVSEGRKVNVVRRANKAGELQP</sequence>
<dbReference type="RefSeq" id="WP_180141580.1">
    <property type="nucleotide sequence ID" value="NZ_CAADHO010000005.1"/>
</dbReference>
<organism evidence="7 8">
    <name type="scientific">Desulfoluna butyratoxydans</name>
    <dbReference type="NCBI Taxonomy" id="231438"/>
    <lineage>
        <taxon>Bacteria</taxon>
        <taxon>Pseudomonadati</taxon>
        <taxon>Thermodesulfobacteriota</taxon>
        <taxon>Desulfobacteria</taxon>
        <taxon>Desulfobacterales</taxon>
        <taxon>Desulfolunaceae</taxon>
        <taxon>Desulfoluna</taxon>
    </lineage>
</organism>
<comment type="similarity">
    <text evidence="1">Belongs to the membrane fusion protein (MFP) (TC 8.A.1) family.</text>
</comment>
<accession>A0A4U8YNP4</accession>
<dbReference type="Proteomes" id="UP000507962">
    <property type="component" value="Unassembled WGS sequence"/>
</dbReference>
<feature type="domain" description="Multidrug resistance protein MdtA-like barrel-sandwich hybrid" evidence="4">
    <location>
        <begin position="90"/>
        <end position="209"/>
    </location>
</feature>
<evidence type="ECO:0000259" key="4">
    <source>
        <dbReference type="Pfam" id="PF25917"/>
    </source>
</evidence>
<dbReference type="InterPro" id="IPR058637">
    <property type="entry name" value="YknX-like_C"/>
</dbReference>
<dbReference type="GO" id="GO:1990281">
    <property type="term" value="C:efflux pump complex"/>
    <property type="evidence" value="ECO:0007669"/>
    <property type="project" value="TreeGrafter"/>
</dbReference>
<dbReference type="Pfam" id="PF25917">
    <property type="entry name" value="BSH_RND"/>
    <property type="match status" value="1"/>
</dbReference>
<dbReference type="Gene3D" id="1.10.287.470">
    <property type="entry name" value="Helix hairpin bin"/>
    <property type="match status" value="1"/>
</dbReference>
<keyword evidence="3" id="KW-0812">Transmembrane</keyword>
<dbReference type="Pfam" id="PF25954">
    <property type="entry name" value="Beta-barrel_RND_2"/>
    <property type="match status" value="1"/>
</dbReference>
<dbReference type="Gene3D" id="2.40.420.20">
    <property type="match status" value="1"/>
</dbReference>
<dbReference type="Pfam" id="PF25989">
    <property type="entry name" value="YknX_C"/>
    <property type="match status" value="1"/>
</dbReference>
<gene>
    <name evidence="7" type="ORF">MSL71_29010</name>
</gene>
<dbReference type="SUPFAM" id="SSF111369">
    <property type="entry name" value="HlyD-like secretion proteins"/>
    <property type="match status" value="1"/>
</dbReference>
<evidence type="ECO:0000313" key="8">
    <source>
        <dbReference type="Proteomes" id="UP000507962"/>
    </source>
</evidence>